<dbReference type="EMBL" id="VCEI01000001">
    <property type="protein sequence ID" value="TLU98681.1"/>
    <property type="molecule type" value="Genomic_DNA"/>
</dbReference>
<keyword evidence="4" id="KW-1185">Reference proteome</keyword>
<name>A0A5R9KQV7_9BACT</name>
<keyword evidence="2" id="KW-0732">Signal</keyword>
<evidence type="ECO:0000313" key="4">
    <source>
        <dbReference type="Proteomes" id="UP000309788"/>
    </source>
</evidence>
<evidence type="ECO:0000256" key="1">
    <source>
        <dbReference type="SAM" id="MobiDB-lite"/>
    </source>
</evidence>
<dbReference type="RefSeq" id="WP_138279285.1">
    <property type="nucleotide sequence ID" value="NZ_BMGE01000009.1"/>
</dbReference>
<feature type="region of interest" description="Disordered" evidence="1">
    <location>
        <begin position="81"/>
        <end position="108"/>
    </location>
</feature>
<sequence length="108" mass="12335">MKDNLTFKTRLLSLAFLISLVNFSFAQTIRKPDIIVMKDNTKLEVLIQEVDENVVKYRKVSDPEGPVYSVRRTEIASIKYGNTETGTFDNAPENPDRHPASTPEKVHR</sequence>
<evidence type="ECO:0000256" key="2">
    <source>
        <dbReference type="SAM" id="SignalP"/>
    </source>
</evidence>
<proteinExistence type="predicted"/>
<gene>
    <name evidence="3" type="ORF">FEM55_00030</name>
</gene>
<comment type="caution">
    <text evidence="3">The sequence shown here is derived from an EMBL/GenBank/DDBJ whole genome shotgun (WGS) entry which is preliminary data.</text>
</comment>
<protein>
    <submittedName>
        <fullName evidence="3">Uncharacterized protein</fullName>
    </submittedName>
</protein>
<reference evidence="3 4" key="1">
    <citation type="submission" date="2019-05" db="EMBL/GenBank/DDBJ databases">
        <authorList>
            <person name="Qu J.-H."/>
        </authorList>
    </citation>
    <scope>NUCLEOTIDE SEQUENCE [LARGE SCALE GENOMIC DNA]</scope>
    <source>
        <strain evidence="3 4">Z12</strain>
    </source>
</reference>
<dbReference type="Proteomes" id="UP000309788">
    <property type="component" value="Unassembled WGS sequence"/>
</dbReference>
<organism evidence="3 4">
    <name type="scientific">Dyadobacter sediminis</name>
    <dbReference type="NCBI Taxonomy" id="1493691"/>
    <lineage>
        <taxon>Bacteria</taxon>
        <taxon>Pseudomonadati</taxon>
        <taxon>Bacteroidota</taxon>
        <taxon>Cytophagia</taxon>
        <taxon>Cytophagales</taxon>
        <taxon>Spirosomataceae</taxon>
        <taxon>Dyadobacter</taxon>
    </lineage>
</organism>
<dbReference type="OrthoDB" id="946953at2"/>
<feature type="chain" id="PRO_5024461886" evidence="2">
    <location>
        <begin position="27"/>
        <end position="108"/>
    </location>
</feature>
<evidence type="ECO:0000313" key="3">
    <source>
        <dbReference type="EMBL" id="TLU98681.1"/>
    </source>
</evidence>
<accession>A0A5R9KQV7</accession>
<dbReference type="AlphaFoldDB" id="A0A5R9KQV7"/>
<feature type="signal peptide" evidence="2">
    <location>
        <begin position="1"/>
        <end position="26"/>
    </location>
</feature>